<proteinExistence type="predicted"/>
<feature type="non-terminal residue" evidence="8">
    <location>
        <position position="518"/>
    </location>
</feature>
<dbReference type="SUPFAM" id="SSF46689">
    <property type="entry name" value="Homeodomain-like"/>
    <property type="match status" value="2"/>
</dbReference>
<dbReference type="GO" id="GO:0034967">
    <property type="term" value="C:Set3 complex"/>
    <property type="evidence" value="ECO:0007669"/>
    <property type="project" value="TreeGrafter"/>
</dbReference>
<dbReference type="SMART" id="SM00717">
    <property type="entry name" value="SANT"/>
    <property type="match status" value="2"/>
</dbReference>
<keyword evidence="5" id="KW-0539">Nucleus</keyword>
<keyword evidence="4" id="KW-0238">DNA-binding</keyword>
<feature type="compositionally biased region" description="Low complexity" evidence="6">
    <location>
        <begin position="345"/>
        <end position="354"/>
    </location>
</feature>
<dbReference type="AlphaFoldDB" id="A0A8E2AQB2"/>
<name>A0A8E2AQB2_9APHY</name>
<dbReference type="InterPro" id="IPR017884">
    <property type="entry name" value="SANT_dom"/>
</dbReference>
<accession>A0A8E2AQB2</accession>
<feature type="compositionally biased region" description="Basic residues" evidence="6">
    <location>
        <begin position="278"/>
        <end position="290"/>
    </location>
</feature>
<evidence type="ECO:0000313" key="9">
    <source>
        <dbReference type="Proteomes" id="UP000250043"/>
    </source>
</evidence>
<dbReference type="GO" id="GO:0008270">
    <property type="term" value="F:zinc ion binding"/>
    <property type="evidence" value="ECO:0007669"/>
    <property type="project" value="UniProtKB-KW"/>
</dbReference>
<feature type="domain" description="SANT" evidence="7">
    <location>
        <begin position="446"/>
        <end position="497"/>
    </location>
</feature>
<evidence type="ECO:0000259" key="7">
    <source>
        <dbReference type="PROSITE" id="PS51293"/>
    </source>
</evidence>
<evidence type="ECO:0000256" key="4">
    <source>
        <dbReference type="ARBA" id="ARBA00023125"/>
    </source>
</evidence>
<dbReference type="InterPro" id="IPR051571">
    <property type="entry name" value="N-CoR_corepressor"/>
</dbReference>
<dbReference type="PANTHER" id="PTHR13992">
    <property type="entry name" value="NUCLEAR RECEPTOR CO-REPRESSOR RELATED NCOR"/>
    <property type="match status" value="1"/>
</dbReference>
<dbReference type="InterPro" id="IPR009057">
    <property type="entry name" value="Homeodomain-like_sf"/>
</dbReference>
<feature type="domain" description="SANT" evidence="7">
    <location>
        <begin position="216"/>
        <end position="267"/>
    </location>
</feature>
<dbReference type="Gene3D" id="1.20.58.1880">
    <property type="match status" value="1"/>
</dbReference>
<feature type="region of interest" description="Disordered" evidence="6">
    <location>
        <begin position="278"/>
        <end position="453"/>
    </location>
</feature>
<dbReference type="GO" id="GO:0006357">
    <property type="term" value="P:regulation of transcription by RNA polymerase II"/>
    <property type="evidence" value="ECO:0007669"/>
    <property type="project" value="TreeGrafter"/>
</dbReference>
<dbReference type="PROSITE" id="PS51293">
    <property type="entry name" value="SANT"/>
    <property type="match status" value="2"/>
</dbReference>
<dbReference type="EMBL" id="KV722542">
    <property type="protein sequence ID" value="OCH86147.1"/>
    <property type="molecule type" value="Genomic_DNA"/>
</dbReference>
<keyword evidence="2" id="KW-0863">Zinc-finger</keyword>
<evidence type="ECO:0000256" key="2">
    <source>
        <dbReference type="ARBA" id="ARBA00022771"/>
    </source>
</evidence>
<evidence type="ECO:0000256" key="5">
    <source>
        <dbReference type="ARBA" id="ARBA00023242"/>
    </source>
</evidence>
<feature type="compositionally biased region" description="Acidic residues" evidence="6">
    <location>
        <begin position="381"/>
        <end position="392"/>
    </location>
</feature>
<dbReference type="Proteomes" id="UP000250043">
    <property type="component" value="Unassembled WGS sequence"/>
</dbReference>
<feature type="compositionally biased region" description="Basic residues" evidence="6">
    <location>
        <begin position="398"/>
        <end position="409"/>
    </location>
</feature>
<organism evidence="8 9">
    <name type="scientific">Obba rivulosa</name>
    <dbReference type="NCBI Taxonomy" id="1052685"/>
    <lineage>
        <taxon>Eukaryota</taxon>
        <taxon>Fungi</taxon>
        <taxon>Dikarya</taxon>
        <taxon>Basidiomycota</taxon>
        <taxon>Agaricomycotina</taxon>
        <taxon>Agaricomycetes</taxon>
        <taxon>Polyporales</taxon>
        <taxon>Gelatoporiaceae</taxon>
        <taxon>Obba</taxon>
    </lineage>
</organism>
<dbReference type="CDD" id="cd00167">
    <property type="entry name" value="SANT"/>
    <property type="match status" value="2"/>
</dbReference>
<reference evidence="8 9" key="1">
    <citation type="submission" date="2016-07" db="EMBL/GenBank/DDBJ databases">
        <title>Draft genome of the white-rot fungus Obba rivulosa 3A-2.</title>
        <authorList>
            <consortium name="DOE Joint Genome Institute"/>
            <person name="Miettinen O."/>
            <person name="Riley R."/>
            <person name="Acob R."/>
            <person name="Barry K."/>
            <person name="Cullen D."/>
            <person name="De Vries R."/>
            <person name="Hainaut M."/>
            <person name="Hatakka A."/>
            <person name="Henrissat B."/>
            <person name="Hilden K."/>
            <person name="Kuo R."/>
            <person name="Labutti K."/>
            <person name="Lipzen A."/>
            <person name="Makela M.R."/>
            <person name="Sandor L."/>
            <person name="Spatafora J.W."/>
            <person name="Grigoriev I.V."/>
            <person name="Hibbett D.S."/>
        </authorList>
    </citation>
    <scope>NUCLEOTIDE SEQUENCE [LARGE SCALE GENOMIC DNA]</scope>
    <source>
        <strain evidence="8 9">3A-2</strain>
    </source>
</reference>
<sequence length="518" mass="58288">MQVDHADLDAHEVRPLSEALRMVVKTRLRYDYQTREERVEPVLSSNLAIAEAPRSQAVSPRAVAQEVVNERIAQEHTASVTKQSLQARFAQRQAALSEKVQHLREEYVSLHRRWREHCAKLDEVAKASALEEAAATAGRTTRRSTALGDAVRSDLEMEQIIASLGNEELTDANHLAARNAATIPDMISVIRGSVDYLYDDSNNIVDDPINFYAPNTGLDDWSEEERQIFLEKFAAHPKQFGIIADYLPNKTAAQCVTYYYLHKKTFIDFRKVVSKHMAGKRRRGGRRAANKQKGNALLTDIRQHDDEVSRDSTPDGRPTRRRRGATSQSAELRRTGTRRTASQRDTSPTPTSTPDPEPEAKRRRRRVNLTARAVAAMEQEVGMEQEADDDAQDSNPKPAKRGRKSRKPRSTAVLDPSPTLEDTPMASSETKFIDQTDMTSRKKPPLGNTNWSDEDKSLFLKLLAQHGDDFKRIAASMPNKTTIQVSLYYKANQEDLELDKVAAKAPKRSPTPEITQPD</sequence>
<dbReference type="Pfam" id="PF00249">
    <property type="entry name" value="Myb_DNA-binding"/>
    <property type="match status" value="2"/>
</dbReference>
<gene>
    <name evidence="8" type="ORF">OBBRIDRAFT_738558</name>
</gene>
<dbReference type="FunFam" id="1.10.10.60:FF:000012">
    <property type="entry name" value="Metastasis-associated 1 family, member 3"/>
    <property type="match status" value="1"/>
</dbReference>
<dbReference type="GO" id="GO:0003677">
    <property type="term" value="F:DNA binding"/>
    <property type="evidence" value="ECO:0007669"/>
    <property type="project" value="UniProtKB-KW"/>
</dbReference>
<evidence type="ECO:0000256" key="6">
    <source>
        <dbReference type="SAM" id="MobiDB-lite"/>
    </source>
</evidence>
<keyword evidence="3" id="KW-0862">Zinc</keyword>
<keyword evidence="1" id="KW-0479">Metal-binding</keyword>
<protein>
    <recommendedName>
        <fullName evidence="7">SANT domain-containing protein</fullName>
    </recommendedName>
</protein>
<evidence type="ECO:0000256" key="1">
    <source>
        <dbReference type="ARBA" id="ARBA00022723"/>
    </source>
</evidence>
<dbReference type="OrthoDB" id="10258692at2759"/>
<feature type="compositionally biased region" description="Basic and acidic residues" evidence="6">
    <location>
        <begin position="301"/>
        <end position="318"/>
    </location>
</feature>
<dbReference type="Gene3D" id="1.10.10.60">
    <property type="entry name" value="Homeodomain-like"/>
    <property type="match status" value="1"/>
</dbReference>
<keyword evidence="9" id="KW-1185">Reference proteome</keyword>
<evidence type="ECO:0000313" key="8">
    <source>
        <dbReference type="EMBL" id="OCH86147.1"/>
    </source>
</evidence>
<evidence type="ECO:0000256" key="3">
    <source>
        <dbReference type="ARBA" id="ARBA00022833"/>
    </source>
</evidence>
<dbReference type="PANTHER" id="PTHR13992:SF39">
    <property type="entry name" value="SMRTER, ISOFORM G"/>
    <property type="match status" value="1"/>
</dbReference>
<dbReference type="InterPro" id="IPR001005">
    <property type="entry name" value="SANT/Myb"/>
</dbReference>